<evidence type="ECO:0000259" key="15">
    <source>
        <dbReference type="SMART" id="SM00493"/>
    </source>
</evidence>
<dbReference type="InterPro" id="IPR006295">
    <property type="entry name" value="DNA_primase_DnaG"/>
</dbReference>
<proteinExistence type="inferred from homology"/>
<evidence type="ECO:0000256" key="10">
    <source>
        <dbReference type="ARBA" id="ARBA00023125"/>
    </source>
</evidence>
<dbReference type="SUPFAM" id="SSF56731">
    <property type="entry name" value="DNA primase core"/>
    <property type="match status" value="1"/>
</dbReference>
<dbReference type="GO" id="GO:0008270">
    <property type="term" value="F:zinc ion binding"/>
    <property type="evidence" value="ECO:0007669"/>
    <property type="project" value="UniProtKB-UniRule"/>
</dbReference>
<comment type="similarity">
    <text evidence="12">Belongs to the DnaG primase family.</text>
</comment>
<dbReference type="GO" id="GO:0005737">
    <property type="term" value="C:cytoplasm"/>
    <property type="evidence" value="ECO:0007669"/>
    <property type="project" value="TreeGrafter"/>
</dbReference>
<feature type="zinc finger region" description="CHC2-type" evidence="12">
    <location>
        <begin position="43"/>
        <end position="67"/>
    </location>
</feature>
<sequence length="781" mass="85813">MRFDNRLLDDIRARLTLSDLVGRRVSWDRRKTQPGKGDYWACCPFHEEKSPSFHVDDRRNRYKCFGCGASGDHFRFVMETEGLSFPETVERLAEQAGVAMPAPDPQAARREHKRASLVDVCELAARYFQEQLAGPRGVEARTYVNKRGLTPQTLSEFRFGLAPDSRDGLKKYLLGKNVPEEMIIEAGLAIKPEGGRPSYDRFRGRLMIPIQDERGRVVAFGGRTLQPDGQPKYLNSPETPLFHKGVMLFNAHRAREPAYKSGRAVVVEGYLDAIALHQAGVHEVVASLGTAFTEDQILRLWKFAPEPIVCFDGDAAGVSAAHRAIDRILPVLSSGHSFQFSFLPDGMDPDDLIKEKGLAGFEAELAGAQSLFEAVWEREVSVARLDTPERKAALEKRFGELTGAINDPLVRRGYQLDIKFKLSNLFFQAARAQRQFGGTGGNGGGKQGYGQNKSFGQGKPYGTGQAVGGSHLPGGGRVQVPLGPHHGTERMICGLCLKYPYLLDQHLERVAGIGFSDQLHARFRDVLCRMADPAQALSAEAALREFDEPLQQLLAEVTEVSAEDGRARPTGFSALVQRFPLLKNDPPEDFVEAVFLHFLDVLELKRLEKVLEEEMQAAEADLDETGWLRIQGLSQDLNRSREECTRDEGELAERGKKLRQKPAAAAPMQQSVNLASRAQASSHGGLNVHAATVGHPSDAQQGRAVAPAGEYPGDYSGDYPEAYSGDYPADQYGDYAGDYPAEYFPDSQEEGAAPRPNASGEGDTKSNESVGPAFADIPPPF</sequence>
<dbReference type="GO" id="GO:0000428">
    <property type="term" value="C:DNA-directed RNA polymerase complex"/>
    <property type="evidence" value="ECO:0007669"/>
    <property type="project" value="UniProtKB-KW"/>
</dbReference>
<dbReference type="FunFam" id="3.40.1360.10:FF:000002">
    <property type="entry name" value="DNA primase"/>
    <property type="match status" value="1"/>
</dbReference>
<dbReference type="FunFam" id="3.90.980.10:FF:000001">
    <property type="entry name" value="DNA primase"/>
    <property type="match status" value="1"/>
</dbReference>
<keyword evidence="11 12" id="KW-0804">Transcription</keyword>
<dbReference type="GO" id="GO:0006269">
    <property type="term" value="P:DNA replication, synthesis of primer"/>
    <property type="evidence" value="ECO:0007669"/>
    <property type="project" value="UniProtKB-UniRule"/>
</dbReference>
<feature type="compositionally biased region" description="Polar residues" evidence="13">
    <location>
        <begin position="668"/>
        <end position="684"/>
    </location>
</feature>
<comment type="caution">
    <text evidence="16">The sequence shown here is derived from an EMBL/GenBank/DDBJ whole genome shotgun (WGS) entry which is preliminary data.</text>
</comment>
<comment type="subunit">
    <text evidence="12">Monomer. Interacts with DnaB.</text>
</comment>
<dbReference type="RefSeq" id="WP_206937424.1">
    <property type="nucleotide sequence ID" value="NZ_JAFLNF010000001.1"/>
</dbReference>
<evidence type="ECO:0000256" key="5">
    <source>
        <dbReference type="ARBA" id="ARBA00022705"/>
    </source>
</evidence>
<dbReference type="InterPro" id="IPR050219">
    <property type="entry name" value="DnaG_primase"/>
</dbReference>
<dbReference type="InterPro" id="IPR034151">
    <property type="entry name" value="TOPRIM_DnaG_bac"/>
</dbReference>
<feature type="compositionally biased region" description="Gly residues" evidence="13">
    <location>
        <begin position="437"/>
        <end position="448"/>
    </location>
</feature>
<dbReference type="InterPro" id="IPR030846">
    <property type="entry name" value="DnaG_bac"/>
</dbReference>
<dbReference type="AlphaFoldDB" id="A0A939EK92"/>
<evidence type="ECO:0000256" key="13">
    <source>
        <dbReference type="SAM" id="MobiDB-lite"/>
    </source>
</evidence>
<keyword evidence="10 12" id="KW-0238">DNA-binding</keyword>
<evidence type="ECO:0000256" key="7">
    <source>
        <dbReference type="ARBA" id="ARBA00022771"/>
    </source>
</evidence>
<feature type="compositionally biased region" description="Basic and acidic residues" evidence="13">
    <location>
        <begin position="638"/>
        <end position="655"/>
    </location>
</feature>
<keyword evidence="9" id="KW-0460">Magnesium</keyword>
<gene>
    <name evidence="12" type="primary">dnaG</name>
    <name evidence="16" type="ORF">J0X15_00935</name>
</gene>
<keyword evidence="4 12" id="KW-0548">Nucleotidyltransferase</keyword>
<dbReference type="Pfam" id="PF08275">
    <property type="entry name" value="DNAG_N"/>
    <property type="match status" value="1"/>
</dbReference>
<dbReference type="Pfam" id="PF01807">
    <property type="entry name" value="Zn_ribbon_DnaG"/>
    <property type="match status" value="1"/>
</dbReference>
<dbReference type="EC" id="2.7.7.101" evidence="12"/>
<evidence type="ECO:0000256" key="8">
    <source>
        <dbReference type="ARBA" id="ARBA00022833"/>
    </source>
</evidence>
<dbReference type="PANTHER" id="PTHR30313:SF2">
    <property type="entry name" value="DNA PRIMASE"/>
    <property type="match status" value="1"/>
</dbReference>
<comment type="domain">
    <text evidence="12">Contains an N-terminal zinc-binding domain, a central core domain that contains the primase activity, and a C-terminal DnaB-binding domain.</text>
</comment>
<comment type="function">
    <text evidence="12">RNA polymerase that catalyzes the synthesis of short RNA molecules used as primers for DNA polymerase during DNA replication.</text>
</comment>
<evidence type="ECO:0000256" key="2">
    <source>
        <dbReference type="ARBA" id="ARBA00022515"/>
    </source>
</evidence>
<evidence type="ECO:0000259" key="14">
    <source>
        <dbReference type="SMART" id="SM00400"/>
    </source>
</evidence>
<organism evidence="16 17">
    <name type="scientific">Roseibium limicola</name>
    <dbReference type="NCBI Taxonomy" id="2816037"/>
    <lineage>
        <taxon>Bacteria</taxon>
        <taxon>Pseudomonadati</taxon>
        <taxon>Pseudomonadota</taxon>
        <taxon>Alphaproteobacteria</taxon>
        <taxon>Hyphomicrobiales</taxon>
        <taxon>Stappiaceae</taxon>
        <taxon>Roseibium</taxon>
    </lineage>
</organism>
<keyword evidence="2 12" id="KW-0639">Primosome</keyword>
<keyword evidence="3 12" id="KW-0808">Transferase</keyword>
<dbReference type="InterPro" id="IPR037068">
    <property type="entry name" value="DNA_primase_core_N_sf"/>
</dbReference>
<evidence type="ECO:0000256" key="12">
    <source>
        <dbReference type="HAMAP-Rule" id="MF_00974"/>
    </source>
</evidence>
<dbReference type="SUPFAM" id="SSF57783">
    <property type="entry name" value="Zinc beta-ribbon"/>
    <property type="match status" value="1"/>
</dbReference>
<dbReference type="Pfam" id="PF13662">
    <property type="entry name" value="Toprim_4"/>
    <property type="match status" value="1"/>
</dbReference>
<evidence type="ECO:0000313" key="16">
    <source>
        <dbReference type="EMBL" id="MBO0343770.1"/>
    </source>
</evidence>
<keyword evidence="5 12" id="KW-0235">DNA replication</keyword>
<evidence type="ECO:0000256" key="11">
    <source>
        <dbReference type="ARBA" id="ARBA00023163"/>
    </source>
</evidence>
<dbReference type="EMBL" id="JAFLNF010000001">
    <property type="protein sequence ID" value="MBO0343770.1"/>
    <property type="molecule type" value="Genomic_DNA"/>
</dbReference>
<protein>
    <recommendedName>
        <fullName evidence="12">DNA primase</fullName>
        <ecNumber evidence="12">2.7.7.101</ecNumber>
    </recommendedName>
</protein>
<evidence type="ECO:0000256" key="9">
    <source>
        <dbReference type="ARBA" id="ARBA00022842"/>
    </source>
</evidence>
<dbReference type="Proteomes" id="UP000664779">
    <property type="component" value="Unassembled WGS sequence"/>
</dbReference>
<evidence type="ECO:0000256" key="3">
    <source>
        <dbReference type="ARBA" id="ARBA00022679"/>
    </source>
</evidence>
<reference evidence="16" key="1">
    <citation type="submission" date="2021-03" db="EMBL/GenBank/DDBJ databases">
        <title>Roseibium sp. CAU 1637 isolated from Incheon.</title>
        <authorList>
            <person name="Kim W."/>
        </authorList>
    </citation>
    <scope>NUCLEOTIDE SEQUENCE</scope>
    <source>
        <strain evidence="16">CAU 1637</strain>
    </source>
</reference>
<evidence type="ECO:0000313" key="17">
    <source>
        <dbReference type="Proteomes" id="UP000664779"/>
    </source>
</evidence>
<keyword evidence="8 12" id="KW-0862">Zinc</keyword>
<feature type="region of interest" description="Disordered" evidence="13">
    <location>
        <begin position="638"/>
        <end position="781"/>
    </location>
</feature>
<dbReference type="Gene3D" id="3.40.1360.10">
    <property type="match status" value="1"/>
</dbReference>
<keyword evidence="7 12" id="KW-0863">Zinc-finger</keyword>
<keyword evidence="17" id="KW-1185">Reference proteome</keyword>
<dbReference type="InterPro" id="IPR002694">
    <property type="entry name" value="Znf_CHC2"/>
</dbReference>
<dbReference type="GO" id="GO:1990077">
    <property type="term" value="C:primosome complex"/>
    <property type="evidence" value="ECO:0007669"/>
    <property type="project" value="UniProtKB-KW"/>
</dbReference>
<dbReference type="Gene3D" id="3.90.580.10">
    <property type="entry name" value="Zinc finger, CHC2-type domain"/>
    <property type="match status" value="1"/>
</dbReference>
<keyword evidence="6 12" id="KW-0479">Metal-binding</keyword>
<dbReference type="Gene3D" id="3.90.980.10">
    <property type="entry name" value="DNA primase, catalytic core, N-terminal domain"/>
    <property type="match status" value="1"/>
</dbReference>
<dbReference type="HAMAP" id="MF_00974">
    <property type="entry name" value="DNA_primase_DnaG"/>
    <property type="match status" value="1"/>
</dbReference>
<dbReference type="PANTHER" id="PTHR30313">
    <property type="entry name" value="DNA PRIMASE"/>
    <property type="match status" value="1"/>
</dbReference>
<dbReference type="SMART" id="SM00400">
    <property type="entry name" value="ZnF_CHCC"/>
    <property type="match status" value="1"/>
</dbReference>
<feature type="domain" description="Toprim" evidence="15">
    <location>
        <begin position="262"/>
        <end position="333"/>
    </location>
</feature>
<dbReference type="SMART" id="SM00493">
    <property type="entry name" value="TOPRIM"/>
    <property type="match status" value="1"/>
</dbReference>
<feature type="region of interest" description="Disordered" evidence="13">
    <location>
        <begin position="437"/>
        <end position="467"/>
    </location>
</feature>
<comment type="catalytic activity">
    <reaction evidence="12">
        <text>ssDNA + n NTP = ssDNA/pppN(pN)n-1 hybrid + (n-1) diphosphate.</text>
        <dbReference type="EC" id="2.7.7.101"/>
    </reaction>
</comment>
<dbReference type="GO" id="GO:0003677">
    <property type="term" value="F:DNA binding"/>
    <property type="evidence" value="ECO:0007669"/>
    <property type="project" value="UniProtKB-KW"/>
</dbReference>
<evidence type="ECO:0000256" key="6">
    <source>
        <dbReference type="ARBA" id="ARBA00022723"/>
    </source>
</evidence>
<dbReference type="InterPro" id="IPR013264">
    <property type="entry name" value="DNAG_N"/>
</dbReference>
<feature type="domain" description="Zinc finger CHC2-type" evidence="14">
    <location>
        <begin position="39"/>
        <end position="93"/>
    </location>
</feature>
<dbReference type="CDD" id="cd03364">
    <property type="entry name" value="TOPRIM_DnaG_primases"/>
    <property type="match status" value="1"/>
</dbReference>
<dbReference type="InterPro" id="IPR006171">
    <property type="entry name" value="TOPRIM_dom"/>
</dbReference>
<evidence type="ECO:0000256" key="1">
    <source>
        <dbReference type="ARBA" id="ARBA00022478"/>
    </source>
</evidence>
<evidence type="ECO:0000256" key="4">
    <source>
        <dbReference type="ARBA" id="ARBA00022695"/>
    </source>
</evidence>
<comment type="cofactor">
    <cofactor evidence="12">
        <name>Zn(2+)</name>
        <dbReference type="ChEBI" id="CHEBI:29105"/>
    </cofactor>
    <text evidence="12">Binds 1 zinc ion per monomer.</text>
</comment>
<dbReference type="GO" id="GO:0003899">
    <property type="term" value="F:DNA-directed RNA polymerase activity"/>
    <property type="evidence" value="ECO:0007669"/>
    <property type="project" value="UniProtKB-UniRule"/>
</dbReference>
<dbReference type="InterPro" id="IPR036977">
    <property type="entry name" value="DNA_primase_Znf_CHC2"/>
</dbReference>
<name>A0A939EK92_9HYPH</name>
<accession>A0A939EK92</accession>
<dbReference type="NCBIfam" id="TIGR01391">
    <property type="entry name" value="dnaG"/>
    <property type="match status" value="1"/>
</dbReference>
<keyword evidence="1 12" id="KW-0240">DNA-directed RNA polymerase</keyword>